<gene>
    <name evidence="2" type="primary">NEO1_0</name>
    <name evidence="2" type="ORF">EYF80_036617</name>
</gene>
<dbReference type="OrthoDB" id="114660at2759"/>
<dbReference type="PROSITE" id="PS50853">
    <property type="entry name" value="FN3"/>
    <property type="match status" value="2"/>
</dbReference>
<dbReference type="Pfam" id="PF00041">
    <property type="entry name" value="fn3"/>
    <property type="match status" value="2"/>
</dbReference>
<dbReference type="PANTHER" id="PTHR46957:SF3">
    <property type="entry name" value="CYTOKINE RECEPTOR"/>
    <property type="match status" value="1"/>
</dbReference>
<dbReference type="Gene3D" id="2.60.40.10">
    <property type="entry name" value="Immunoglobulins"/>
    <property type="match status" value="2"/>
</dbReference>
<evidence type="ECO:0000313" key="2">
    <source>
        <dbReference type="EMBL" id="TNN53156.1"/>
    </source>
</evidence>
<feature type="domain" description="Fibronectin type-III" evidence="1">
    <location>
        <begin position="46"/>
        <end position="104"/>
    </location>
</feature>
<evidence type="ECO:0000259" key="1">
    <source>
        <dbReference type="PROSITE" id="PS50853"/>
    </source>
</evidence>
<organism evidence="2 3">
    <name type="scientific">Liparis tanakae</name>
    <name type="common">Tanaka's snailfish</name>
    <dbReference type="NCBI Taxonomy" id="230148"/>
    <lineage>
        <taxon>Eukaryota</taxon>
        <taxon>Metazoa</taxon>
        <taxon>Chordata</taxon>
        <taxon>Craniata</taxon>
        <taxon>Vertebrata</taxon>
        <taxon>Euteleostomi</taxon>
        <taxon>Actinopterygii</taxon>
        <taxon>Neopterygii</taxon>
        <taxon>Teleostei</taxon>
        <taxon>Neoteleostei</taxon>
        <taxon>Acanthomorphata</taxon>
        <taxon>Eupercaria</taxon>
        <taxon>Perciformes</taxon>
        <taxon>Cottioidei</taxon>
        <taxon>Cottales</taxon>
        <taxon>Liparidae</taxon>
        <taxon>Liparis</taxon>
    </lineage>
</organism>
<feature type="domain" description="Fibronectin type-III" evidence="1">
    <location>
        <begin position="1"/>
        <end position="40"/>
    </location>
</feature>
<dbReference type="Proteomes" id="UP000314294">
    <property type="component" value="Unassembled WGS sequence"/>
</dbReference>
<dbReference type="InterPro" id="IPR013783">
    <property type="entry name" value="Ig-like_fold"/>
</dbReference>
<dbReference type="InterPro" id="IPR003961">
    <property type="entry name" value="FN3_dom"/>
</dbReference>
<name>A0A4Z2GI67_9TELE</name>
<sequence length="104" mass="11465">MQVTIQNLMPDTKYRFRVVAHNGNGQGESSAALKVATQAEVQVSGPAPNLQAVSTSPTSVSLSWDKPLTGNGEMLTYKLYYTDKSYGDEQVRRRRRSGIQPLGY</sequence>
<proteinExistence type="predicted"/>
<dbReference type="InterPro" id="IPR050713">
    <property type="entry name" value="RTP_Phos/Ushers"/>
</dbReference>
<evidence type="ECO:0000313" key="3">
    <source>
        <dbReference type="Proteomes" id="UP000314294"/>
    </source>
</evidence>
<protein>
    <submittedName>
        <fullName evidence="2">Neogenin</fullName>
    </submittedName>
</protein>
<reference evidence="2 3" key="1">
    <citation type="submission" date="2019-03" db="EMBL/GenBank/DDBJ databases">
        <title>First draft genome of Liparis tanakae, snailfish: a comprehensive survey of snailfish specific genes.</title>
        <authorList>
            <person name="Kim W."/>
            <person name="Song I."/>
            <person name="Jeong J.-H."/>
            <person name="Kim D."/>
            <person name="Kim S."/>
            <person name="Ryu S."/>
            <person name="Song J.Y."/>
            <person name="Lee S.K."/>
        </authorList>
    </citation>
    <scope>NUCLEOTIDE SEQUENCE [LARGE SCALE GENOMIC DNA]</scope>
    <source>
        <tissue evidence="2">Muscle</tissue>
    </source>
</reference>
<dbReference type="GO" id="GO:0016020">
    <property type="term" value="C:membrane"/>
    <property type="evidence" value="ECO:0007669"/>
    <property type="project" value="UniProtKB-SubCell"/>
</dbReference>
<dbReference type="SUPFAM" id="SSF49265">
    <property type="entry name" value="Fibronectin type III"/>
    <property type="match status" value="1"/>
</dbReference>
<dbReference type="PANTHER" id="PTHR46957">
    <property type="entry name" value="CYTOKINE RECEPTOR"/>
    <property type="match status" value="1"/>
</dbReference>
<dbReference type="InterPro" id="IPR036116">
    <property type="entry name" value="FN3_sf"/>
</dbReference>
<dbReference type="CDD" id="cd00063">
    <property type="entry name" value="FN3"/>
    <property type="match status" value="2"/>
</dbReference>
<comment type="caution">
    <text evidence="2">The sequence shown here is derived from an EMBL/GenBank/DDBJ whole genome shotgun (WGS) entry which is preliminary data.</text>
</comment>
<keyword evidence="3" id="KW-1185">Reference proteome</keyword>
<accession>A0A4Z2GI67</accession>
<dbReference type="EMBL" id="SRLO01000524">
    <property type="protein sequence ID" value="TNN53156.1"/>
    <property type="molecule type" value="Genomic_DNA"/>
</dbReference>
<dbReference type="AlphaFoldDB" id="A0A4Z2GI67"/>